<sequence length="74" mass="7746">MSPGRFRRVRRLSAASAVSPAVWLVDVLVNWLVIGSSSASAMVSGIGLDSPRKEPADGTDAPPRLPHAPEPDGL</sequence>
<keyword evidence="2" id="KW-0812">Transmembrane</keyword>
<dbReference type="Proteomes" id="UP000603227">
    <property type="component" value="Unassembled WGS sequence"/>
</dbReference>
<keyword evidence="2" id="KW-0472">Membrane</keyword>
<comment type="caution">
    <text evidence="3">The sequence shown here is derived from an EMBL/GenBank/DDBJ whole genome shotgun (WGS) entry which is preliminary data.</text>
</comment>
<accession>A0A918Z7J8</accession>
<keyword evidence="2" id="KW-1133">Transmembrane helix</keyword>
<name>A0A918Z7J8_9ACTN</name>
<organism evidence="3 4">
    <name type="scientific">Streptomyces capitiformicae</name>
    <dbReference type="NCBI Taxonomy" id="2014920"/>
    <lineage>
        <taxon>Bacteria</taxon>
        <taxon>Bacillati</taxon>
        <taxon>Actinomycetota</taxon>
        <taxon>Actinomycetes</taxon>
        <taxon>Kitasatosporales</taxon>
        <taxon>Streptomycetaceae</taxon>
        <taxon>Streptomyces</taxon>
    </lineage>
</organism>
<reference evidence="3" key="1">
    <citation type="journal article" date="2014" name="Int. J. Syst. Evol. Microbiol.">
        <title>Complete genome sequence of Corynebacterium casei LMG S-19264T (=DSM 44701T), isolated from a smear-ripened cheese.</title>
        <authorList>
            <consortium name="US DOE Joint Genome Institute (JGI-PGF)"/>
            <person name="Walter F."/>
            <person name="Albersmeier A."/>
            <person name="Kalinowski J."/>
            <person name="Ruckert C."/>
        </authorList>
    </citation>
    <scope>NUCLEOTIDE SEQUENCE</scope>
    <source>
        <strain evidence="3">CGMCC 4.7403</strain>
    </source>
</reference>
<protein>
    <submittedName>
        <fullName evidence="3">Uncharacterized protein</fullName>
    </submittedName>
</protein>
<gene>
    <name evidence="3" type="ORF">GCM10017771_57830</name>
</gene>
<dbReference type="AlphaFoldDB" id="A0A918Z7J8"/>
<evidence type="ECO:0000256" key="1">
    <source>
        <dbReference type="SAM" id="MobiDB-lite"/>
    </source>
</evidence>
<dbReference type="EMBL" id="BNAT01000023">
    <property type="protein sequence ID" value="GHE39152.1"/>
    <property type="molecule type" value="Genomic_DNA"/>
</dbReference>
<evidence type="ECO:0000313" key="3">
    <source>
        <dbReference type="EMBL" id="GHE39152.1"/>
    </source>
</evidence>
<keyword evidence="4" id="KW-1185">Reference proteome</keyword>
<evidence type="ECO:0000313" key="4">
    <source>
        <dbReference type="Proteomes" id="UP000603227"/>
    </source>
</evidence>
<reference evidence="3" key="2">
    <citation type="submission" date="2020-09" db="EMBL/GenBank/DDBJ databases">
        <authorList>
            <person name="Sun Q."/>
            <person name="Zhou Y."/>
        </authorList>
    </citation>
    <scope>NUCLEOTIDE SEQUENCE</scope>
    <source>
        <strain evidence="3">CGMCC 4.7403</strain>
    </source>
</reference>
<feature type="region of interest" description="Disordered" evidence="1">
    <location>
        <begin position="43"/>
        <end position="74"/>
    </location>
</feature>
<evidence type="ECO:0000256" key="2">
    <source>
        <dbReference type="SAM" id="Phobius"/>
    </source>
</evidence>
<feature type="transmembrane region" description="Helical" evidence="2">
    <location>
        <begin position="12"/>
        <end position="34"/>
    </location>
</feature>
<proteinExistence type="predicted"/>